<proteinExistence type="predicted"/>
<feature type="region of interest" description="Disordered" evidence="6">
    <location>
        <begin position="186"/>
        <end position="231"/>
    </location>
</feature>
<evidence type="ECO:0000256" key="1">
    <source>
        <dbReference type="ARBA" id="ARBA00022723"/>
    </source>
</evidence>
<dbReference type="GO" id="GO:0008270">
    <property type="term" value="F:zinc ion binding"/>
    <property type="evidence" value="ECO:0007669"/>
    <property type="project" value="UniProtKB-KW"/>
</dbReference>
<evidence type="ECO:0000256" key="4">
    <source>
        <dbReference type="PROSITE-ProRule" id="PRU01006"/>
    </source>
</evidence>
<sequence>MSSPSTLVPQSDPPLIIEPSSSDNNKSSKRNSKQDLSPTAATATTTTPNNTESPPPPQPTTTSESGGSNNNNNNNNNTNNTNTPLPTPTKIEDEKKKVGFGKRAKNLIGKFFGQETEEERLEREQLLIFQKEEARRKKKDLLLGASFYQDEYQGGVFDDQSDFFNSWKAHSVDHEDAEYDAKVSELKSNTVEEKQEPQKKEESDDEQLTDDEFSDDSEEDSDNGESKNQTFMVSQENEYVQRFIQERREMQSKFTVGEVDRLKLYGNIVDYTMSSVESSEISDRILHVVAYRDRILFADEYDHLIEVKFDKRKELKGYVVKKIFLSIPHAYECYVVLENPSQQSFVHYVIDINRKRFEQSDAERTENKEPLTFDMYKFDPKISGSSPQKPVFDGSNYITAIGFPHSVVQDDVITRKILFMAVSPGNVIYKVDFNAEGEEYDYFINFKGIDKVTCEEVYNMDTLYNEKQIIVHTHRQGFSIDSIEFAEVKEMNEFMAFVSSVAGVAVFTGSGEITDIFDRYGPEQSMIPAFRNFDEEEQLVDMDKPKGFYRSILKVYDSTCFACITSKYIAFGRIYSDAQKTLDRAGRLPHKNPNDVPVDIELNSFHLFVCYKDEFCVLMQPAYLPPSNSRYSLLSKHVVTVRLINTLGVKIDRSIIDKSREESNESIYVYSSSKLFRVSISDQAKGFWRIFLDAALEIEDQDMERIKSEYFKKALHLSALFDMNSEENTMAIFSAKADHHFKKGDYNTAALDYARTNRNFEEIAMKFMEADPEDKKNGLYNYLYYMLHRYKNDKKKMEECPESVILSVWIVELLCFKMNQQRHIMGKFITVACSEDQYKEQLNEKSKAEQQLHKIKTVLRKFTYNKKELLAKAKDIVYNIFLSNNFVREFLFFATSIGDYLTIIQHCVTMAKSSEYENNHSKELSYYETAYTILNNFCTEPHAFDKNNDETAPQNQIWYRYTPLLMNYEKRDEIVKSFKRLQFLNPRDLVPSILKYDQIMRSGPTRRRSMRQDESQVLDYLKWCIEDQKNENRTVHDLFVYLLVNNRHTELLETFLKETKESENVYFTKEYALRLAVEGRKWTACVLLYRLLELYEEAVDLALDSKVNKVKLAEETVSQYVEDPELKKKLAIKIVKHYIKEENYRKALDLISDFNDVLLLDDVIKYFPPKVQLDEVIKDVESILDVYSFQNNKVEVQMRDATNDAELIRNELSSMNVYHDIDYDDICERCKSRVLLPNMNDPQDRKNFFFYVFPSGQKFHLNCLYRINKHQLENQLIAVDERAIEAGRKEATQNHLKLFREKKFKKQKKLEKLLRSADKAEKESDISKYQFKIKMLDNTINEIKQGKFQFTTVEAIYTSEELKQRNALLEKIHKLKEIYENWHKARLELAEALNDGSEKTQLYWQLEFKNASKQLDDILGKSCPTDGPTVVSETTIPFITDEERMTNEFVV</sequence>
<comment type="caution">
    <text evidence="7">The sequence shown here is derived from an EMBL/GenBank/DDBJ whole genome shotgun (WGS) entry which is preliminary data.</text>
</comment>
<dbReference type="EMBL" id="PYSW02000032">
    <property type="protein sequence ID" value="KAG2378563.1"/>
    <property type="molecule type" value="Genomic_DNA"/>
</dbReference>
<dbReference type="GO" id="GO:0007033">
    <property type="term" value="P:vacuole organization"/>
    <property type="evidence" value="ECO:0007669"/>
    <property type="project" value="TreeGrafter"/>
</dbReference>
<name>A0AA88GLU4_NAELO</name>
<dbReference type="PANTHER" id="PTHR23323:SF26">
    <property type="entry name" value="VACUOLAR PROTEIN SORTING-ASSOCIATED PROTEIN 18 HOMOLOG"/>
    <property type="match status" value="1"/>
</dbReference>
<evidence type="ECO:0000256" key="6">
    <source>
        <dbReference type="SAM" id="MobiDB-lite"/>
    </source>
</evidence>
<dbReference type="GO" id="GO:0030674">
    <property type="term" value="F:protein-macromolecule adaptor activity"/>
    <property type="evidence" value="ECO:0007669"/>
    <property type="project" value="TreeGrafter"/>
</dbReference>
<keyword evidence="2" id="KW-0863">Zinc-finger</keyword>
<evidence type="ECO:0000313" key="8">
    <source>
        <dbReference type="Proteomes" id="UP000816034"/>
    </source>
</evidence>
<keyword evidence="3" id="KW-0862">Zinc</keyword>
<accession>A0AA88GLU4</accession>
<gene>
    <name evidence="7" type="ORF">C9374_008202</name>
</gene>
<dbReference type="GeneID" id="68100656"/>
<feature type="compositionally biased region" description="Low complexity" evidence="6">
    <location>
        <begin position="37"/>
        <end position="52"/>
    </location>
</feature>
<feature type="compositionally biased region" description="Acidic residues" evidence="6">
    <location>
        <begin position="203"/>
        <end position="223"/>
    </location>
</feature>
<dbReference type="Proteomes" id="UP000816034">
    <property type="component" value="Unassembled WGS sequence"/>
</dbReference>
<protein>
    <recommendedName>
        <fullName evidence="9">Pep3/Vps18/deep orange domain-containing protein</fullName>
    </recommendedName>
</protein>
<dbReference type="GO" id="GO:0006886">
    <property type="term" value="P:intracellular protein transport"/>
    <property type="evidence" value="ECO:0007669"/>
    <property type="project" value="UniProtKB-UniRule"/>
</dbReference>
<feature type="coiled-coil region" evidence="5">
    <location>
        <begin position="831"/>
        <end position="858"/>
    </location>
</feature>
<organism evidence="7 8">
    <name type="scientific">Naegleria lovaniensis</name>
    <name type="common">Amoeba</name>
    <dbReference type="NCBI Taxonomy" id="51637"/>
    <lineage>
        <taxon>Eukaryota</taxon>
        <taxon>Discoba</taxon>
        <taxon>Heterolobosea</taxon>
        <taxon>Tetramitia</taxon>
        <taxon>Eutetramitia</taxon>
        <taxon>Vahlkampfiidae</taxon>
        <taxon>Naegleria</taxon>
    </lineage>
</organism>
<keyword evidence="1" id="KW-0479">Metal-binding</keyword>
<evidence type="ECO:0000256" key="3">
    <source>
        <dbReference type="ARBA" id="ARBA00022833"/>
    </source>
</evidence>
<evidence type="ECO:0000256" key="5">
    <source>
        <dbReference type="SAM" id="Coils"/>
    </source>
</evidence>
<dbReference type="GO" id="GO:0007032">
    <property type="term" value="P:endosome organization"/>
    <property type="evidence" value="ECO:0007669"/>
    <property type="project" value="TreeGrafter"/>
</dbReference>
<dbReference type="InterPro" id="IPR000547">
    <property type="entry name" value="Clathrin_H-chain/VPS_repeat"/>
</dbReference>
<reference evidence="7 8" key="1">
    <citation type="journal article" date="2018" name="BMC Genomics">
        <title>The genome of Naegleria lovaniensis, the basis for a comparative approach to unravel pathogenicity factors of the human pathogenic amoeba N. fowleri.</title>
        <authorList>
            <person name="Liechti N."/>
            <person name="Schurch N."/>
            <person name="Bruggmann R."/>
            <person name="Wittwer M."/>
        </authorList>
    </citation>
    <scope>NUCLEOTIDE SEQUENCE [LARGE SCALE GENOMIC DNA]</scope>
    <source>
        <strain evidence="7 8">ATCC 30569</strain>
    </source>
</reference>
<feature type="repeat" description="CHCR" evidence="4">
    <location>
        <begin position="981"/>
        <end position="1147"/>
    </location>
</feature>
<dbReference type="PROSITE" id="PS50236">
    <property type="entry name" value="CHCR"/>
    <property type="match status" value="1"/>
</dbReference>
<dbReference type="GO" id="GO:0048284">
    <property type="term" value="P:organelle fusion"/>
    <property type="evidence" value="ECO:0007669"/>
    <property type="project" value="TreeGrafter"/>
</dbReference>
<evidence type="ECO:0000256" key="2">
    <source>
        <dbReference type="ARBA" id="ARBA00022771"/>
    </source>
</evidence>
<feature type="compositionally biased region" description="Low complexity" evidence="6">
    <location>
        <begin position="60"/>
        <end position="83"/>
    </location>
</feature>
<dbReference type="GO" id="GO:0030897">
    <property type="term" value="C:HOPS complex"/>
    <property type="evidence" value="ECO:0007669"/>
    <property type="project" value="TreeGrafter"/>
</dbReference>
<dbReference type="GO" id="GO:0005768">
    <property type="term" value="C:endosome"/>
    <property type="evidence" value="ECO:0007669"/>
    <property type="project" value="TreeGrafter"/>
</dbReference>
<keyword evidence="8" id="KW-1185">Reference proteome</keyword>
<evidence type="ECO:0000313" key="7">
    <source>
        <dbReference type="EMBL" id="KAG2378563.1"/>
    </source>
</evidence>
<dbReference type="GO" id="GO:0006904">
    <property type="term" value="P:vesicle docking involved in exocytosis"/>
    <property type="evidence" value="ECO:0007669"/>
    <property type="project" value="TreeGrafter"/>
</dbReference>
<feature type="region of interest" description="Disordered" evidence="6">
    <location>
        <begin position="1"/>
        <end position="100"/>
    </location>
</feature>
<keyword evidence="5" id="KW-0175">Coiled coil</keyword>
<dbReference type="PANTHER" id="PTHR23323">
    <property type="entry name" value="VACUOLAR PROTEIN SORTING-ASSOCIATED PROTEIN"/>
    <property type="match status" value="1"/>
</dbReference>
<feature type="compositionally biased region" description="Basic and acidic residues" evidence="6">
    <location>
        <begin position="186"/>
        <end position="202"/>
    </location>
</feature>
<evidence type="ECO:0008006" key="9">
    <source>
        <dbReference type="Google" id="ProtNLM"/>
    </source>
</evidence>
<dbReference type="RefSeq" id="XP_044545825.1">
    <property type="nucleotide sequence ID" value="XM_044698253.1"/>
</dbReference>